<keyword evidence="2" id="KW-1185">Reference proteome</keyword>
<sequence length="180" mass="20712">MMLSSTAECERASGRTTMCVAFAVVQLHKHANCEMELIPIKNKNLYQSMSGSEPWSAADQSPESSNQAAEREKEYLDQYCSEVVTTEMALEREIPRPVLHRFRCREMKDVNDEIFTNQRAKFQSFRTNQANCCQYFMYAPLQIREIHLSIAVMAGATDCSFDSLWLELRGAFCIYPRLQV</sequence>
<reference evidence="1 2" key="1">
    <citation type="journal article" date="2018" name="Proc. R. Soc. B">
        <title>A non-coding region near Follistatin controls head colour polymorphism in the Gouldian finch.</title>
        <authorList>
            <person name="Toomey M.B."/>
            <person name="Marques C.I."/>
            <person name="Andrade P."/>
            <person name="Araujo P.M."/>
            <person name="Sabatino S."/>
            <person name="Gazda M.A."/>
            <person name="Afonso S."/>
            <person name="Lopes R.J."/>
            <person name="Corbo J.C."/>
            <person name="Carneiro M."/>
        </authorList>
    </citation>
    <scope>NUCLEOTIDE SEQUENCE [LARGE SCALE GENOMIC DNA]</scope>
    <source>
        <strain evidence="1">Red01</strain>
        <tissue evidence="1">Muscle</tissue>
    </source>
</reference>
<evidence type="ECO:0000313" key="2">
    <source>
        <dbReference type="Proteomes" id="UP000276834"/>
    </source>
</evidence>
<proteinExistence type="predicted"/>
<evidence type="ECO:0000313" key="1">
    <source>
        <dbReference type="EMBL" id="RLW06487.1"/>
    </source>
</evidence>
<dbReference type="EMBL" id="QUSF01000009">
    <property type="protein sequence ID" value="RLW06487.1"/>
    <property type="molecule type" value="Genomic_DNA"/>
</dbReference>
<dbReference type="AlphaFoldDB" id="A0A3L8SR67"/>
<comment type="caution">
    <text evidence="1">The sequence shown here is derived from an EMBL/GenBank/DDBJ whole genome shotgun (WGS) entry which is preliminary data.</text>
</comment>
<gene>
    <name evidence="1" type="ORF">DV515_00004439</name>
</gene>
<name>A0A3L8SR67_CHLGU</name>
<protein>
    <submittedName>
        <fullName evidence="1">Uncharacterized protein</fullName>
    </submittedName>
</protein>
<organism evidence="1 2">
    <name type="scientific">Chloebia gouldiae</name>
    <name type="common">Gouldian finch</name>
    <name type="synonym">Erythrura gouldiae</name>
    <dbReference type="NCBI Taxonomy" id="44316"/>
    <lineage>
        <taxon>Eukaryota</taxon>
        <taxon>Metazoa</taxon>
        <taxon>Chordata</taxon>
        <taxon>Craniata</taxon>
        <taxon>Vertebrata</taxon>
        <taxon>Euteleostomi</taxon>
        <taxon>Archelosauria</taxon>
        <taxon>Archosauria</taxon>
        <taxon>Dinosauria</taxon>
        <taxon>Saurischia</taxon>
        <taxon>Theropoda</taxon>
        <taxon>Coelurosauria</taxon>
        <taxon>Aves</taxon>
        <taxon>Neognathae</taxon>
        <taxon>Neoaves</taxon>
        <taxon>Telluraves</taxon>
        <taxon>Australaves</taxon>
        <taxon>Passeriformes</taxon>
        <taxon>Passeroidea</taxon>
        <taxon>Passeridae</taxon>
        <taxon>Chloebia</taxon>
    </lineage>
</organism>
<dbReference type="Proteomes" id="UP000276834">
    <property type="component" value="Unassembled WGS sequence"/>
</dbReference>
<accession>A0A3L8SR67</accession>